<dbReference type="AlphaFoldDB" id="D9WFW3"/>
<feature type="compositionally biased region" description="Pro residues" evidence="1">
    <location>
        <begin position="11"/>
        <end position="22"/>
    </location>
</feature>
<dbReference type="PANTHER" id="PTHR46865:SF8">
    <property type="entry name" value="POSSIBLE OXIDOREDUCTASE"/>
    <property type="match status" value="1"/>
</dbReference>
<protein>
    <submittedName>
        <fullName evidence="3">Putative secreted oxidoreductase</fullName>
    </submittedName>
</protein>
<proteinExistence type="predicted"/>
<evidence type="ECO:0000256" key="1">
    <source>
        <dbReference type="SAM" id="MobiDB-lite"/>
    </source>
</evidence>
<feature type="region of interest" description="Disordered" evidence="1">
    <location>
        <begin position="1"/>
        <end position="60"/>
    </location>
</feature>
<dbReference type="SUPFAM" id="SSF51905">
    <property type="entry name" value="FAD/NAD(P)-binding domain"/>
    <property type="match status" value="1"/>
</dbReference>
<evidence type="ECO:0000259" key="2">
    <source>
        <dbReference type="Pfam" id="PF01494"/>
    </source>
</evidence>
<dbReference type="InterPro" id="IPR002938">
    <property type="entry name" value="FAD-bd"/>
</dbReference>
<accession>D9WFW3</accession>
<organism evidence="3 4">
    <name type="scientific">Streptomyces himastatinicus ATCC 53653</name>
    <dbReference type="NCBI Taxonomy" id="457427"/>
    <lineage>
        <taxon>Bacteria</taxon>
        <taxon>Bacillati</taxon>
        <taxon>Actinomycetota</taxon>
        <taxon>Actinomycetes</taxon>
        <taxon>Kitasatosporales</taxon>
        <taxon>Streptomycetaceae</taxon>
        <taxon>Streptomyces</taxon>
        <taxon>Streptomyces violaceusniger group</taxon>
    </lineage>
</organism>
<dbReference type="Gene3D" id="3.50.50.60">
    <property type="entry name" value="FAD/NAD(P)-binding domain"/>
    <property type="match status" value="1"/>
</dbReference>
<reference evidence="3 4" key="1">
    <citation type="submission" date="2009-02" db="EMBL/GenBank/DDBJ databases">
        <title>Annotation of Streptomyces hygroscopicus strain ATCC 53653.</title>
        <authorList>
            <consortium name="The Broad Institute Genome Sequencing Platform"/>
            <consortium name="Broad Institute Microbial Sequencing Center"/>
            <person name="Fischbach M."/>
            <person name="Godfrey P."/>
            <person name="Ward D."/>
            <person name="Young S."/>
            <person name="Zeng Q."/>
            <person name="Koehrsen M."/>
            <person name="Alvarado L."/>
            <person name="Berlin A.M."/>
            <person name="Bochicchio J."/>
            <person name="Borenstein D."/>
            <person name="Chapman S.B."/>
            <person name="Chen Z."/>
            <person name="Engels R."/>
            <person name="Freedman E."/>
            <person name="Gellesch M."/>
            <person name="Goldberg J."/>
            <person name="Griggs A."/>
            <person name="Gujja S."/>
            <person name="Heilman E.R."/>
            <person name="Heiman D.I."/>
            <person name="Hepburn T.A."/>
            <person name="Howarth C."/>
            <person name="Jen D."/>
            <person name="Larson L."/>
            <person name="Lewis B."/>
            <person name="Mehta T."/>
            <person name="Park D."/>
            <person name="Pearson M."/>
            <person name="Richards J."/>
            <person name="Roberts A."/>
            <person name="Saif S."/>
            <person name="Shea T.D."/>
            <person name="Shenoy N."/>
            <person name="Sisk P."/>
            <person name="Stolte C."/>
            <person name="Sykes S.N."/>
            <person name="Thomson T."/>
            <person name="Walk T."/>
            <person name="White J."/>
            <person name="Yandava C."/>
            <person name="Straight P."/>
            <person name="Clardy J."/>
            <person name="Hung D."/>
            <person name="Kolter R."/>
            <person name="Mekalanos J."/>
            <person name="Walker S."/>
            <person name="Walsh C.T."/>
            <person name="Wieland-Brown L.C."/>
            <person name="Haas B."/>
            <person name="Nusbaum C."/>
            <person name="Birren B."/>
        </authorList>
    </citation>
    <scope>NUCLEOTIDE SEQUENCE [LARGE SCALE GENOMIC DNA]</scope>
    <source>
        <strain evidence="3 4">ATCC 53653</strain>
    </source>
</reference>
<sequence length="470" mass="51525">MSWPSPRWRATPPPTGGPPPSSPSARSYAACSSAKAHPITIPTARPPSTCDHTSPPKIPQREGEEIAMNTPRALIVGMGIGGLATAMRLREIGWEPVLIERASGRRPAGYFIGLFETGRATAQRMGVLDAIGNRAGADSITYDIERSGRRRPGMGYGDLPGGPRLILRGDIEAALYDVVAPHTEIRYGTTPIAIDEHADGVDVTLRTDQGDGATETTERFDLVVGADGLRSTVRRLTFGPDQEFMRPLSHIIGATILKGPLPGYRPQDGIVLAEPGRSVWTFPFTDHHPGVLFNYRTGDEDAQFRRPPIESLRRAFGPEPTGPVLEYLLQQFEQADDYLFDSVHQVEMPTWHTDRTVLLGDSAWCLTLYSGMGASTALAGADLLGTLLQRNPGNIARALREWDQRLRPFIDVQQRGGRTQGLTMFVPQSRRDKAIRTFTQSLMSRPAGKRVMKTLAARQFKEKSIDIAAV</sequence>
<dbReference type="Pfam" id="PF01494">
    <property type="entry name" value="FAD_binding_3"/>
    <property type="match status" value="1"/>
</dbReference>
<dbReference type="GO" id="GO:0071949">
    <property type="term" value="F:FAD binding"/>
    <property type="evidence" value="ECO:0007669"/>
    <property type="project" value="InterPro"/>
</dbReference>
<dbReference type="Gene3D" id="3.30.9.10">
    <property type="entry name" value="D-Amino Acid Oxidase, subunit A, domain 2"/>
    <property type="match status" value="1"/>
</dbReference>
<dbReference type="Proteomes" id="UP000003963">
    <property type="component" value="Unassembled WGS sequence"/>
</dbReference>
<keyword evidence="4" id="KW-1185">Reference proteome</keyword>
<name>D9WFW3_9ACTN</name>
<dbReference type="PRINTS" id="PR00420">
    <property type="entry name" value="RNGMNOXGNASE"/>
</dbReference>
<dbReference type="HOGENOM" id="CLU_009665_1_0_11"/>
<dbReference type="STRING" id="457427.SSOG_00911"/>
<feature type="compositionally biased region" description="Low complexity" evidence="1">
    <location>
        <begin position="23"/>
        <end position="36"/>
    </location>
</feature>
<dbReference type="EMBL" id="GG657754">
    <property type="protein sequence ID" value="EFL21199.1"/>
    <property type="molecule type" value="Genomic_DNA"/>
</dbReference>
<dbReference type="InterPro" id="IPR036188">
    <property type="entry name" value="FAD/NAD-bd_sf"/>
</dbReference>
<dbReference type="InterPro" id="IPR051704">
    <property type="entry name" value="FAD_aromatic-hydroxylase"/>
</dbReference>
<dbReference type="PANTHER" id="PTHR46865">
    <property type="entry name" value="OXIDOREDUCTASE-RELATED"/>
    <property type="match status" value="1"/>
</dbReference>
<gene>
    <name evidence="3" type="ORF">SSOG_00911</name>
</gene>
<feature type="domain" description="FAD-binding" evidence="2">
    <location>
        <begin position="73"/>
        <end position="388"/>
    </location>
</feature>
<evidence type="ECO:0000313" key="3">
    <source>
        <dbReference type="EMBL" id="EFL21199.1"/>
    </source>
</evidence>
<evidence type="ECO:0000313" key="4">
    <source>
        <dbReference type="Proteomes" id="UP000003963"/>
    </source>
</evidence>